<dbReference type="Pfam" id="PF11172">
    <property type="entry name" value="DUF2959"/>
    <property type="match status" value="1"/>
</dbReference>
<dbReference type="InterPro" id="IPR021342">
    <property type="entry name" value="DUF2959"/>
</dbReference>
<organism evidence="1 2">
    <name type="scientific">Rheinheimera riviphila</name>
    <dbReference type="NCBI Taxonomy" id="1834037"/>
    <lineage>
        <taxon>Bacteria</taxon>
        <taxon>Pseudomonadati</taxon>
        <taxon>Pseudomonadota</taxon>
        <taxon>Gammaproteobacteria</taxon>
        <taxon>Chromatiales</taxon>
        <taxon>Chromatiaceae</taxon>
        <taxon>Rheinheimera</taxon>
    </lineage>
</organism>
<comment type="caution">
    <text evidence="1">The sequence shown here is derived from an EMBL/GenBank/DDBJ whole genome shotgun (WGS) entry which is preliminary data.</text>
</comment>
<evidence type="ECO:0000313" key="2">
    <source>
        <dbReference type="Proteomes" id="UP000283077"/>
    </source>
</evidence>
<evidence type="ECO:0000313" key="1">
    <source>
        <dbReference type="EMBL" id="RVU37419.1"/>
    </source>
</evidence>
<sequence length="223" mass="25116">MLKLPTLVKTLGLASLLASLVLLPGCTTAYYAAMEKVGVHKRDILIDRVEEARDAQQVSQQEFKDALDQMSQLLNFHGGNLQQRYEALSAQYDDSKKSADEVTSRINKVETVAFDLFDEWEAELAQYQNKQLKIDSKKKLLETKRQFNALVKVMRRAESKMPPVLRVLNDNVLYLKHNLNAKAVGAIQGEFGVLQQDVNSLISEMNRAIADSNQFIANMNNNG</sequence>
<dbReference type="AlphaFoldDB" id="A0A437QSH8"/>
<accession>A0A437QSH8</accession>
<dbReference type="OrthoDB" id="9780401at2"/>
<gene>
    <name evidence="1" type="ORF">EOE67_10685</name>
</gene>
<keyword evidence="2" id="KW-1185">Reference proteome</keyword>
<dbReference type="Proteomes" id="UP000283077">
    <property type="component" value="Unassembled WGS sequence"/>
</dbReference>
<dbReference type="EMBL" id="SACS01000010">
    <property type="protein sequence ID" value="RVU37419.1"/>
    <property type="molecule type" value="Genomic_DNA"/>
</dbReference>
<reference evidence="1 2" key="1">
    <citation type="submission" date="2019-01" db="EMBL/GenBank/DDBJ databases">
        <authorList>
            <person name="Chen W.-M."/>
        </authorList>
    </citation>
    <scope>NUCLEOTIDE SEQUENCE [LARGE SCALE GENOMIC DNA]</scope>
    <source>
        <strain evidence="1 2">KYPC3</strain>
    </source>
</reference>
<protein>
    <submittedName>
        <fullName evidence="1">DUF2959 domain-containing protein</fullName>
    </submittedName>
</protein>
<proteinExistence type="predicted"/>
<name>A0A437QSH8_9GAMM</name>